<feature type="chain" id="PRO_5001795584" description="MD-2-related lipid-recognition domain-containing protein" evidence="6">
    <location>
        <begin position="25"/>
        <end position="1143"/>
    </location>
</feature>
<evidence type="ECO:0000256" key="4">
    <source>
        <dbReference type="ARBA" id="ARBA00022525"/>
    </source>
</evidence>
<keyword evidence="6" id="KW-0732">Signal</keyword>
<keyword evidence="5" id="KW-0378">Hydrolase</keyword>
<proteinExistence type="inferred from homology"/>
<feature type="domain" description="MD-2-related lipid-recognition" evidence="7">
    <location>
        <begin position="29"/>
        <end position="165"/>
    </location>
</feature>
<reference evidence="8" key="1">
    <citation type="journal article" date="2014" name="Nat. Genet.">
        <title>Genome and transcriptome of the porcine whipworm Trichuris suis.</title>
        <authorList>
            <person name="Jex A.R."/>
            <person name="Nejsum P."/>
            <person name="Schwarz E.M."/>
            <person name="Hu L."/>
            <person name="Young N.D."/>
            <person name="Hall R.S."/>
            <person name="Korhonen P.K."/>
            <person name="Liao S."/>
            <person name="Thamsborg S."/>
            <person name="Xia J."/>
            <person name="Xu P."/>
            <person name="Wang S."/>
            <person name="Scheerlinck J.P."/>
            <person name="Hofmann A."/>
            <person name="Sternberg P.W."/>
            <person name="Wang J."/>
            <person name="Gasser R.B."/>
        </authorList>
    </citation>
    <scope>NUCLEOTIDE SEQUENCE [LARGE SCALE GENOMIC DNA]</scope>
    <source>
        <strain evidence="8">DCEP-RM93F</strain>
    </source>
</reference>
<evidence type="ECO:0000256" key="2">
    <source>
        <dbReference type="ARBA" id="ARBA00006370"/>
    </source>
</evidence>
<dbReference type="InterPro" id="IPR014756">
    <property type="entry name" value="Ig_E-set"/>
</dbReference>
<comment type="similarity">
    <text evidence="2">Belongs to the NPC2 family.</text>
</comment>
<name>A0A085N2F0_9BILA</name>
<evidence type="ECO:0000313" key="8">
    <source>
        <dbReference type="EMBL" id="KFD63646.1"/>
    </source>
</evidence>
<dbReference type="SUPFAM" id="SSF81296">
    <property type="entry name" value="E set domains"/>
    <property type="match status" value="1"/>
</dbReference>
<protein>
    <recommendedName>
        <fullName evidence="7">MD-2-related lipid-recognition domain-containing protein</fullName>
    </recommendedName>
</protein>
<dbReference type="AlphaFoldDB" id="A0A085N2F0"/>
<evidence type="ECO:0000256" key="5">
    <source>
        <dbReference type="ARBA" id="ARBA00022801"/>
    </source>
</evidence>
<dbReference type="GO" id="GO:0005576">
    <property type="term" value="C:extracellular region"/>
    <property type="evidence" value="ECO:0007669"/>
    <property type="project" value="UniProtKB-SubCell"/>
</dbReference>
<feature type="signal peptide" evidence="6">
    <location>
        <begin position="1"/>
        <end position="24"/>
    </location>
</feature>
<dbReference type="SMART" id="SM00737">
    <property type="entry name" value="ML"/>
    <property type="match status" value="1"/>
</dbReference>
<dbReference type="CDD" id="cd09120">
    <property type="entry name" value="PLDc_DNaseII_1"/>
    <property type="match status" value="1"/>
</dbReference>
<evidence type="ECO:0000256" key="3">
    <source>
        <dbReference type="ARBA" id="ARBA00007527"/>
    </source>
</evidence>
<comment type="similarity">
    <text evidence="3">Belongs to the DNase II family.</text>
</comment>
<gene>
    <name evidence="8" type="ORF">M514_24178</name>
</gene>
<dbReference type="InterPro" id="IPR004947">
    <property type="entry name" value="DNase_II"/>
</dbReference>
<dbReference type="Pfam" id="PF02221">
    <property type="entry name" value="E1_DerP2_DerF2"/>
    <property type="match status" value="1"/>
</dbReference>
<sequence length="1143" mass="130012">MPSLRHWAIAVAVTVLLVTTYVDSTEVKYKDCGSPAAIVKKVTVDPCGDPRKCRFRMGQSAILSITFIPKHRTTQVRASVEGMLGRTTHTFPLPNPDGCKNSGLVCDLIEGEEVTYTMTMPIKVFLPLFIKEPPNAEAINCRSVGEWSSVQPLNKRRLFYLLVKMLLSIFVASLCVSSVQASRCADPNGTEHKLFFQECNKDKVHTLKIKNVIILNKQGDRRYPVDMRNLMKLILETDNTGSTLKSIVADIDFHYYDKILGTACQWHPIRTFGFYHGIRECSNCPLKPGNNTYLQLRYDFSKRGPMAGFVLFGGRVYAMNIVLRDGENAANESYSWLINIASSSLHANIPPFKGTKELWHFEFAKEAPKAEAINCYADESLVQGVRKCPPPLSRADHNLVFSERNKDRVHTLKIVNIAVLNDRRENKFPVNFKKPVIFKIDVINNGTAVTPTTAYIDIEGYAQALYFNCDWYPFPTFGLLFIGTRMLFAAEIHWEKNLTLLFTQQFRYAVNEQSREVVLKCKTNHSYLSYMSSVSARSILPKESIDLDLLNIQIALNGKGTFKSRWDLQNEQKSVLLQARCSDPDGTDEKLFFSECNKGKSHSLSITNVVILNEHGEKNYPINMKRLMNLKVDSTNKGTTLNSIIADIDLQYYGSILWGACGWHGVPTFGLLHGIKECYNCPLKPGNNTLELRYDFSPYEPLIRTLAGGGVYAMDIVLRDGESPKTETKHNQMRLCFLVASFASLFPYTRTTIEYSCRAQRPEDNLDWFILYKLPKRSDDGLYNGKGFVFIDSSKPNLFWTPSKVSIDRKDQMLYTTLNLYFGASEKEKHNSLALFYSDYPPYFRTKIPKQNGKGIILAQGGKSALWIVHSIPHFPSYQYSWPKLADPDAHMAICLSIPIEHVGKVTRQLVYQDPVIFFQNVPEVWRTKDVKVLLRDKKKTNEPFLKELSSISTIGGTKLLVVSRLATGKSDFYADELAPKAKSSFAVWAKLTYPCRMLQNRCETKYKVENLLDQVDIAVPKHTVDWKDYADATDCSKEMLPLESELCPIFQRIASAKGTCPKADYQWQLMRWQFAESLKVYNENEGASWALSSNDEGYWCYTDFHRHRGQMEQSGGSVCMLNESIYKLFKLAVQKTKMKRCA</sequence>
<keyword evidence="4" id="KW-0964">Secreted</keyword>
<organism evidence="8">
    <name type="scientific">Trichuris suis</name>
    <name type="common">pig whipworm</name>
    <dbReference type="NCBI Taxonomy" id="68888"/>
    <lineage>
        <taxon>Eukaryota</taxon>
        <taxon>Metazoa</taxon>
        <taxon>Ecdysozoa</taxon>
        <taxon>Nematoda</taxon>
        <taxon>Enoplea</taxon>
        <taxon>Dorylaimia</taxon>
        <taxon>Trichinellida</taxon>
        <taxon>Trichuridae</taxon>
        <taxon>Trichuris</taxon>
    </lineage>
</organism>
<dbReference type="EMBL" id="KL367569">
    <property type="protein sequence ID" value="KFD63646.1"/>
    <property type="molecule type" value="Genomic_DNA"/>
</dbReference>
<dbReference type="GO" id="GO:0004531">
    <property type="term" value="F:deoxyribonuclease II activity"/>
    <property type="evidence" value="ECO:0007669"/>
    <property type="project" value="InterPro"/>
</dbReference>
<dbReference type="Gene3D" id="2.60.40.770">
    <property type="match status" value="1"/>
</dbReference>
<evidence type="ECO:0000259" key="7">
    <source>
        <dbReference type="SMART" id="SM00737"/>
    </source>
</evidence>
<dbReference type="PANTHER" id="PTHR35573">
    <property type="entry name" value="PROTEIN CBG22129"/>
    <property type="match status" value="1"/>
</dbReference>
<dbReference type="FunFam" id="2.60.40.770:FF:000001">
    <property type="entry name" value="NPC intracellular cholesterol transporter 2"/>
    <property type="match status" value="1"/>
</dbReference>
<dbReference type="InterPro" id="IPR003172">
    <property type="entry name" value="ML_dom"/>
</dbReference>
<evidence type="ECO:0000256" key="1">
    <source>
        <dbReference type="ARBA" id="ARBA00004613"/>
    </source>
</evidence>
<dbReference type="Pfam" id="PF03265">
    <property type="entry name" value="DNase_II"/>
    <property type="match status" value="2"/>
</dbReference>
<evidence type="ECO:0000256" key="6">
    <source>
        <dbReference type="SAM" id="SignalP"/>
    </source>
</evidence>
<accession>A0A085N2F0</accession>
<comment type="subcellular location">
    <subcellularLocation>
        <location evidence="1">Secreted</location>
    </subcellularLocation>
</comment>
<dbReference type="Proteomes" id="UP000030758">
    <property type="component" value="Unassembled WGS sequence"/>
</dbReference>